<accession>A0ABX6C3B2</accession>
<dbReference type="SUPFAM" id="SSF51679">
    <property type="entry name" value="Bacterial luciferase-like"/>
    <property type="match status" value="1"/>
</dbReference>
<proteinExistence type="predicted"/>
<dbReference type="PANTHER" id="PTHR30137:SF8">
    <property type="entry name" value="BLR5498 PROTEIN"/>
    <property type="match status" value="1"/>
</dbReference>
<reference evidence="4 5" key="1">
    <citation type="submission" date="2019-08" db="EMBL/GenBank/DDBJ databases">
        <authorList>
            <person name="Toschakov S.V."/>
        </authorList>
    </citation>
    <scope>NUCLEOTIDE SEQUENCE [LARGE SCALE GENOMIC DNA]</scope>
    <source>
        <strain evidence="4 5">3753O</strain>
    </source>
</reference>
<evidence type="ECO:0000313" key="4">
    <source>
        <dbReference type="EMBL" id="QFG03563.1"/>
    </source>
</evidence>
<keyword evidence="2" id="KW-0503">Monooxygenase</keyword>
<reference evidence="4 5" key="2">
    <citation type="submission" date="2019-10" db="EMBL/GenBank/DDBJ databases">
        <title>Thermopilla bonchosmolovskayae gen. nov., sp. nov., a moderately thermophilic Chloroflexi bacterium from a Chukotka hot spring (Arctic, Russia), representing a novel classis Thermopillaia, which include previously uncultivated lineage OLB14.</title>
        <authorList>
            <person name="Kochetkova T.V."/>
            <person name="Zayulina K.S."/>
            <person name="Zhigarkov V.S."/>
            <person name="Minaev N.V."/>
            <person name="Novikov A."/>
            <person name="Toshchakov S.V."/>
            <person name="Elcheninov A.G."/>
            <person name="Kublanov I.V."/>
        </authorList>
    </citation>
    <scope>NUCLEOTIDE SEQUENCE [LARGE SCALE GENOMIC DNA]</scope>
    <source>
        <strain evidence="4 5">3753O</strain>
    </source>
</reference>
<dbReference type="InterPro" id="IPR036661">
    <property type="entry name" value="Luciferase-like_sf"/>
</dbReference>
<protein>
    <submittedName>
        <fullName evidence="4">LLM class flavin-dependent oxidoreductase</fullName>
    </submittedName>
</protein>
<keyword evidence="5" id="KW-1185">Reference proteome</keyword>
<dbReference type="Pfam" id="PF00296">
    <property type="entry name" value="Bac_luciferase"/>
    <property type="match status" value="1"/>
</dbReference>
<dbReference type="InterPro" id="IPR011251">
    <property type="entry name" value="Luciferase-like_dom"/>
</dbReference>
<evidence type="ECO:0000256" key="2">
    <source>
        <dbReference type="ARBA" id="ARBA00023033"/>
    </source>
</evidence>
<keyword evidence="1" id="KW-0560">Oxidoreductase</keyword>
<dbReference type="EMBL" id="CP042829">
    <property type="protein sequence ID" value="QFG03563.1"/>
    <property type="molecule type" value="Genomic_DNA"/>
</dbReference>
<dbReference type="Gene3D" id="3.20.20.30">
    <property type="entry name" value="Luciferase-like domain"/>
    <property type="match status" value="1"/>
</dbReference>
<evidence type="ECO:0000256" key="1">
    <source>
        <dbReference type="ARBA" id="ARBA00023002"/>
    </source>
</evidence>
<name>A0ABX6C3B2_9CHLR</name>
<organism evidence="4 5">
    <name type="scientific">Tepidiforma bonchosmolovskayae</name>
    <dbReference type="NCBI Taxonomy" id="2601677"/>
    <lineage>
        <taxon>Bacteria</taxon>
        <taxon>Bacillati</taxon>
        <taxon>Chloroflexota</taxon>
        <taxon>Tepidiformia</taxon>
        <taxon>Tepidiformales</taxon>
        <taxon>Tepidiformaceae</taxon>
        <taxon>Tepidiforma</taxon>
    </lineage>
</organism>
<feature type="domain" description="Luciferase-like" evidence="3">
    <location>
        <begin position="43"/>
        <end position="343"/>
    </location>
</feature>
<dbReference type="Proteomes" id="UP000326331">
    <property type="component" value="Chromosome"/>
</dbReference>
<evidence type="ECO:0000259" key="3">
    <source>
        <dbReference type="Pfam" id="PF00296"/>
    </source>
</evidence>
<dbReference type="InterPro" id="IPR050766">
    <property type="entry name" value="Bact_Lucif_Oxidored"/>
</dbReference>
<dbReference type="PANTHER" id="PTHR30137">
    <property type="entry name" value="LUCIFERASE-LIKE MONOOXYGENASE"/>
    <property type="match status" value="1"/>
</dbReference>
<gene>
    <name evidence="4" type="ORF">Tbon_09715</name>
</gene>
<evidence type="ECO:0000313" key="5">
    <source>
        <dbReference type="Proteomes" id="UP000326331"/>
    </source>
</evidence>
<dbReference type="RefSeq" id="WP_158067518.1">
    <property type="nucleotide sequence ID" value="NZ_CP042829.1"/>
</dbReference>
<sequence length="414" mass="47101">MKFHWFNLMPYPYLPDDFRQKYRSVWVDVDSRLYDPVKGHRIYHDYLDLLEFAAELGFDGIGVNEHHANAYGLMPSPALMAATLARRTRNVSIVLLGMSIALYNPPTRVAEEMAMLDVISGGRLIAGFPVGTSMDTNYAFGANPATLRERYQENHDLIIRAWTDPDVFAWNGRFNKLRYVNIWPRPIQKPHPPIWIPGGGSIETWDFCAARGYNYSYLSFSGFKRAAQLMNGFHDRVAELGLPFNPYQASFAQQIIVAESDAEAEESYFQHAKYFFERCLHIYPGFADAPGYRTEATIRAGLKAQVGGVSSGGAVGKSYRQCVDEGFLVAGNPDQVTEQMEHLITSLRVGHVFCLLHIGDMPREKCEKSTRLFAEKVMPRLRHLWQGYEDHWSPRPLPPHLMAEPRPIRQPINA</sequence>